<dbReference type="Proteomes" id="UP000036932">
    <property type="component" value="Unassembled WGS sequence"/>
</dbReference>
<dbReference type="EMBL" id="LIUT01000006">
    <property type="protein sequence ID" value="KOR77001.1"/>
    <property type="molecule type" value="Genomic_DNA"/>
</dbReference>
<evidence type="ECO:0000313" key="4">
    <source>
        <dbReference type="Proteomes" id="UP000036932"/>
    </source>
</evidence>
<evidence type="ECO:0000313" key="3">
    <source>
        <dbReference type="EMBL" id="KOR77001.1"/>
    </source>
</evidence>
<gene>
    <name evidence="3" type="ORF">AM231_24085</name>
</gene>
<dbReference type="AlphaFoldDB" id="A0A0M1N4C3"/>
<comment type="caution">
    <text evidence="3">The sequence shown here is derived from an EMBL/GenBank/DDBJ whole genome shotgun (WGS) entry which is preliminary data.</text>
</comment>
<dbReference type="Pfam" id="PF01841">
    <property type="entry name" value="Transglut_core"/>
    <property type="match status" value="1"/>
</dbReference>
<protein>
    <submittedName>
        <fullName evidence="3">Transglutaminase</fullName>
    </submittedName>
</protein>
<feature type="transmembrane region" description="Helical" evidence="1">
    <location>
        <begin position="173"/>
        <end position="190"/>
    </location>
</feature>
<keyword evidence="1" id="KW-0812">Transmembrane</keyword>
<evidence type="ECO:0000256" key="1">
    <source>
        <dbReference type="SAM" id="Phobius"/>
    </source>
</evidence>
<feature type="domain" description="Transglutaminase-like" evidence="2">
    <location>
        <begin position="531"/>
        <end position="603"/>
    </location>
</feature>
<dbReference type="RefSeq" id="WP_054404873.1">
    <property type="nucleotide sequence ID" value="NZ_LIUT01000006.1"/>
</dbReference>
<accession>A0A0M1N4C3</accession>
<proteinExistence type="predicted"/>
<keyword evidence="1" id="KW-0472">Membrane</keyword>
<dbReference type="InterPro" id="IPR038765">
    <property type="entry name" value="Papain-like_cys_pep_sf"/>
</dbReference>
<evidence type="ECO:0000259" key="2">
    <source>
        <dbReference type="SMART" id="SM00460"/>
    </source>
</evidence>
<feature type="transmembrane region" description="Helical" evidence="1">
    <location>
        <begin position="69"/>
        <end position="87"/>
    </location>
</feature>
<sequence length="774" mass="86976">MTGFSGSPVNPSVDRSMARSRTWSLPSMLFSSLPYGTLLHRILITLPMAGLLFEWLLPLYAADGANSRNVLQALSTFAVFLLLQGLFTLRGWVWLPLNAILVVWLCSQMFEYSNPYTWFVHFVTEILPEDASEFGSAWEFMALSQETRTMILLTGWGILVSAIHMLALYRRTVWLFGGATLVYLAVLESVMENSIYMDMMRTVLYILLAQGIMLILRLKQEIVESNGKGMEGPETVQSRRLSGLPLLRWSLVVLLASLMVAGVTRLGGYFSEPSSGMGLTVAEMAERVSGWGDRFHRNTEPSVPASKAVGYVSQGEDMGAPLKLSDALFFTAQSPKPVYWRGETYERYDGRKWGRESSTSMPARLLEDLSGILPYWTRPAGDKLVQSLIFEQPTPVRLLLSGGVITQVKEIRSHKDSGVPQITVDRLSETVSLEGDTVISGYTIETLYDQPEPQSLRNITGQDPKYIKDMYLQLPEQLPGRVRNLASEITSGNTDRYEMARAIESYLEQNYTYSLHTAVPPKRREFTDHFLFDAKKGYCVHFATAMVVLLRSEGIPARYVTGFAPGELVAGTVDRYEVAEKNAHAWVEVFFPGRGWVMFDPTPGFGFGAMSSPPATEGSDSGWRTSWQNVRDSIIYTVVKMMILLSTIGPVMLGSFILLVLPVIVAVIYRIPNLLEGIIYLRMSRTIAVSRREGLISASAGVWDKLQRKFGAMEKGQTMRQYVSSLSIDNAEFKADVEQFAQRWERAAYDDQTWSRTEKVHFLRQCIRIVKKMA</sequence>
<feature type="transmembrane region" description="Helical" evidence="1">
    <location>
        <begin position="150"/>
        <end position="167"/>
    </location>
</feature>
<keyword evidence="1" id="KW-1133">Transmembrane helix</keyword>
<dbReference type="InterPro" id="IPR052901">
    <property type="entry name" value="Bact_TGase-like"/>
</dbReference>
<dbReference type="Gene3D" id="3.10.620.30">
    <property type="match status" value="1"/>
</dbReference>
<dbReference type="SMART" id="SM00460">
    <property type="entry name" value="TGc"/>
    <property type="match status" value="1"/>
</dbReference>
<dbReference type="PATRIC" id="fig|1705565.3.peg.980"/>
<dbReference type="PANTHER" id="PTHR42736:SF1">
    <property type="entry name" value="PROTEIN-GLUTAMINE GAMMA-GLUTAMYLTRANSFERASE"/>
    <property type="match status" value="1"/>
</dbReference>
<feature type="transmembrane region" description="Helical" evidence="1">
    <location>
        <begin position="38"/>
        <end position="57"/>
    </location>
</feature>
<feature type="transmembrane region" description="Helical" evidence="1">
    <location>
        <begin position="202"/>
        <end position="218"/>
    </location>
</feature>
<dbReference type="OrthoDB" id="9804872at2"/>
<dbReference type="SUPFAM" id="SSF54001">
    <property type="entry name" value="Cysteine proteinases"/>
    <property type="match status" value="1"/>
</dbReference>
<dbReference type="InterPro" id="IPR002931">
    <property type="entry name" value="Transglutaminase-like"/>
</dbReference>
<reference evidence="4" key="1">
    <citation type="submission" date="2015-08" db="EMBL/GenBank/DDBJ databases">
        <title>Genome sequencing project for genomic taxonomy and phylogenomics of Bacillus-like bacteria.</title>
        <authorList>
            <person name="Liu B."/>
            <person name="Wang J."/>
            <person name="Zhu Y."/>
            <person name="Liu G."/>
            <person name="Chen Q."/>
            <person name="Chen Z."/>
            <person name="Lan J."/>
            <person name="Che J."/>
            <person name="Ge C."/>
            <person name="Shi H."/>
            <person name="Pan Z."/>
            <person name="Liu X."/>
        </authorList>
    </citation>
    <scope>NUCLEOTIDE SEQUENCE [LARGE SCALE GENOMIC DNA]</scope>
    <source>
        <strain evidence="4">FJAT-22460</strain>
    </source>
</reference>
<dbReference type="PANTHER" id="PTHR42736">
    <property type="entry name" value="PROTEIN-GLUTAMINE GAMMA-GLUTAMYLTRANSFERASE"/>
    <property type="match status" value="1"/>
</dbReference>
<feature type="transmembrane region" description="Helical" evidence="1">
    <location>
        <begin position="246"/>
        <end position="267"/>
    </location>
</feature>
<organism evidence="3 4">
    <name type="scientific">Paenibacillus solani</name>
    <dbReference type="NCBI Taxonomy" id="1705565"/>
    <lineage>
        <taxon>Bacteria</taxon>
        <taxon>Bacillati</taxon>
        <taxon>Bacillota</taxon>
        <taxon>Bacilli</taxon>
        <taxon>Bacillales</taxon>
        <taxon>Paenibacillaceae</taxon>
        <taxon>Paenibacillus</taxon>
    </lineage>
</organism>
<keyword evidence="4" id="KW-1185">Reference proteome</keyword>
<name>A0A0M1N4C3_9BACL</name>